<dbReference type="SUPFAM" id="SSF52743">
    <property type="entry name" value="Subtilisin-like"/>
    <property type="match status" value="1"/>
</dbReference>
<dbReference type="InterPro" id="IPR015500">
    <property type="entry name" value="Peptidase_S8_subtilisin-rel"/>
</dbReference>
<dbReference type="AlphaFoldDB" id="A0A6M1LBQ1"/>
<feature type="domain" description="Peptidase S8/S53" evidence="14">
    <location>
        <begin position="54"/>
        <end position="306"/>
    </location>
</feature>
<evidence type="ECO:0000256" key="3">
    <source>
        <dbReference type="ARBA" id="ARBA00022475"/>
    </source>
</evidence>
<dbReference type="Gene3D" id="3.40.50.200">
    <property type="entry name" value="Peptidase S8/S53 domain"/>
    <property type="match status" value="1"/>
</dbReference>
<feature type="signal peptide" evidence="13">
    <location>
        <begin position="1"/>
        <end position="30"/>
    </location>
</feature>
<keyword evidence="6 10" id="KW-0378">Hydrolase</keyword>
<gene>
    <name evidence="15" type="primary">mycP</name>
    <name evidence="15" type="ORF">ENC19_25510</name>
</gene>
<dbReference type="InterPro" id="IPR023827">
    <property type="entry name" value="Peptidase_S8_Asp-AS"/>
</dbReference>
<dbReference type="PROSITE" id="PS00136">
    <property type="entry name" value="SUBTILASE_ASP"/>
    <property type="match status" value="1"/>
</dbReference>
<evidence type="ECO:0000256" key="12">
    <source>
        <dbReference type="SAM" id="Phobius"/>
    </source>
</evidence>
<accession>A0A6M1LBQ1</accession>
<feature type="active site" description="Charge relay system" evidence="10">
    <location>
        <position position="97"/>
    </location>
</feature>
<keyword evidence="8 12" id="KW-1133">Transmembrane helix</keyword>
<feature type="active site" description="Charge relay system" evidence="10">
    <location>
        <position position="63"/>
    </location>
</feature>
<evidence type="ECO:0000256" key="6">
    <source>
        <dbReference type="ARBA" id="ARBA00022801"/>
    </source>
</evidence>
<reference evidence="15 16" key="1">
    <citation type="submission" date="2020-02" db="EMBL/GenBank/DDBJ databases">
        <title>Draft Genome Sequence of Verrucosispora sp. Strain CWR15, Isolated from Gulf of Mexico Sponge.</title>
        <authorList>
            <person name="Kennedy S.J."/>
            <person name="Cella E."/>
            <person name="Azarian T."/>
            <person name="Baker B.J."/>
            <person name="Shaw L.N."/>
        </authorList>
    </citation>
    <scope>NUCLEOTIDE SEQUENCE [LARGE SCALE GENOMIC DNA]</scope>
    <source>
        <strain evidence="15 16">CWR15</strain>
    </source>
</reference>
<keyword evidence="9 12" id="KW-0472">Membrane</keyword>
<evidence type="ECO:0000256" key="4">
    <source>
        <dbReference type="ARBA" id="ARBA00022670"/>
    </source>
</evidence>
<dbReference type="GO" id="GO:0004252">
    <property type="term" value="F:serine-type endopeptidase activity"/>
    <property type="evidence" value="ECO:0007669"/>
    <property type="project" value="UniProtKB-UniRule"/>
</dbReference>
<evidence type="ECO:0000256" key="7">
    <source>
        <dbReference type="ARBA" id="ARBA00022825"/>
    </source>
</evidence>
<sequence length="434" mass="44428">MRVLTRSAAAALTTASVLAAVALPAAPAHADSVRDRSWHVKSMELTELHDITKGEGVTVAVVDTGVDATHPDLRGGVLPGIDLYDDGTKGRLDRQGHGTGMASLIAGRGHGPGGRDGVLGVAPEAKILPVTIKKDGAPLIAPTALAAGINWAIDAGADVINVSLSSSFNEELNRAVERAYQNNVIVVAAAGNDDQILVGAPASHPGSIAVNAVDRKGVISKKGSVPGTLDLPISIAAPGQDMTLARPGGRYVTATGSSSATAIVSGAVALIKAEYPDLNAYQTFERLLETTRDAGEPGRDEYYGWGVLDLREALTGEPDGRGSRAAATGEPEIDEALAAARAAGSDGPDYAEIVIVVLVWVVFLAMLVGGVVAIVKLRRRSRRRRDASLAAEPVLAGGGPAAPSTPGGAVGSTDQTLSDPARAGDAAWRRPSDE</sequence>
<dbReference type="PRINTS" id="PR00723">
    <property type="entry name" value="SUBTILISIN"/>
</dbReference>
<keyword evidence="4 10" id="KW-0645">Protease</keyword>
<dbReference type="PANTHER" id="PTHR43806:SF11">
    <property type="entry name" value="CEREVISIN-RELATED"/>
    <property type="match status" value="1"/>
</dbReference>
<dbReference type="GO" id="GO:0005886">
    <property type="term" value="C:plasma membrane"/>
    <property type="evidence" value="ECO:0007669"/>
    <property type="project" value="UniProtKB-SubCell"/>
</dbReference>
<evidence type="ECO:0000256" key="1">
    <source>
        <dbReference type="ARBA" id="ARBA00004162"/>
    </source>
</evidence>
<keyword evidence="7 10" id="KW-0720">Serine protease</keyword>
<keyword evidence="13" id="KW-0732">Signal</keyword>
<comment type="subcellular location">
    <subcellularLocation>
        <location evidence="1">Cell membrane</location>
        <topology evidence="1">Single-pass membrane protein</topology>
    </subcellularLocation>
</comment>
<comment type="caution">
    <text evidence="15">The sequence shown here is derived from an EMBL/GenBank/DDBJ whole genome shotgun (WGS) entry which is preliminary data.</text>
</comment>
<proteinExistence type="inferred from homology"/>
<dbReference type="EMBL" id="SAIY01000011">
    <property type="protein sequence ID" value="NGM15745.1"/>
    <property type="molecule type" value="Genomic_DNA"/>
</dbReference>
<protein>
    <submittedName>
        <fullName evidence="15">Type VII secretion-associated serine protease mycosin</fullName>
    </submittedName>
</protein>
<evidence type="ECO:0000256" key="10">
    <source>
        <dbReference type="PROSITE-ProRule" id="PRU01240"/>
    </source>
</evidence>
<dbReference type="InterPro" id="IPR036852">
    <property type="entry name" value="Peptidase_S8/S53_dom_sf"/>
</dbReference>
<evidence type="ECO:0000256" key="9">
    <source>
        <dbReference type="ARBA" id="ARBA00023136"/>
    </source>
</evidence>
<evidence type="ECO:0000256" key="11">
    <source>
        <dbReference type="SAM" id="MobiDB-lite"/>
    </source>
</evidence>
<keyword evidence="3" id="KW-1003">Cell membrane</keyword>
<comment type="similarity">
    <text evidence="2 10">Belongs to the peptidase S8 family.</text>
</comment>
<feature type="region of interest" description="Disordered" evidence="11">
    <location>
        <begin position="391"/>
        <end position="434"/>
    </location>
</feature>
<dbReference type="GO" id="GO:0006508">
    <property type="term" value="P:proteolysis"/>
    <property type="evidence" value="ECO:0007669"/>
    <property type="project" value="UniProtKB-KW"/>
</dbReference>
<evidence type="ECO:0000313" key="16">
    <source>
        <dbReference type="Proteomes" id="UP000478148"/>
    </source>
</evidence>
<name>A0A6M1LBQ1_9ACTN</name>
<organism evidence="15 16">
    <name type="scientific">Verrucosispora sioxanthis</name>
    <dbReference type="NCBI Taxonomy" id="2499994"/>
    <lineage>
        <taxon>Bacteria</taxon>
        <taxon>Bacillati</taxon>
        <taxon>Actinomycetota</taxon>
        <taxon>Actinomycetes</taxon>
        <taxon>Micromonosporales</taxon>
        <taxon>Micromonosporaceae</taxon>
        <taxon>Micromonospora</taxon>
    </lineage>
</organism>
<evidence type="ECO:0000256" key="13">
    <source>
        <dbReference type="SAM" id="SignalP"/>
    </source>
</evidence>
<keyword evidence="16" id="KW-1185">Reference proteome</keyword>
<feature type="chain" id="PRO_5026850621" evidence="13">
    <location>
        <begin position="31"/>
        <end position="434"/>
    </location>
</feature>
<keyword evidence="5 12" id="KW-0812">Transmembrane</keyword>
<evidence type="ECO:0000256" key="2">
    <source>
        <dbReference type="ARBA" id="ARBA00011073"/>
    </source>
</evidence>
<dbReference type="PANTHER" id="PTHR43806">
    <property type="entry name" value="PEPTIDASE S8"/>
    <property type="match status" value="1"/>
</dbReference>
<dbReference type="InterPro" id="IPR050131">
    <property type="entry name" value="Peptidase_S8_subtilisin-like"/>
</dbReference>
<evidence type="ECO:0000256" key="5">
    <source>
        <dbReference type="ARBA" id="ARBA00022692"/>
    </source>
</evidence>
<evidence type="ECO:0000259" key="14">
    <source>
        <dbReference type="Pfam" id="PF00082"/>
    </source>
</evidence>
<dbReference type="RefSeq" id="WP_164449600.1">
    <property type="nucleotide sequence ID" value="NZ_SAIY01000011.1"/>
</dbReference>
<feature type="active site" description="Charge relay system" evidence="10">
    <location>
        <position position="258"/>
    </location>
</feature>
<evidence type="ECO:0000313" key="15">
    <source>
        <dbReference type="EMBL" id="NGM15745.1"/>
    </source>
</evidence>
<dbReference type="NCBIfam" id="TIGR03921">
    <property type="entry name" value="T7SS_mycosin"/>
    <property type="match status" value="1"/>
</dbReference>
<dbReference type="InterPro" id="IPR000209">
    <property type="entry name" value="Peptidase_S8/S53_dom"/>
</dbReference>
<dbReference type="Proteomes" id="UP000478148">
    <property type="component" value="Unassembled WGS sequence"/>
</dbReference>
<dbReference type="PROSITE" id="PS51892">
    <property type="entry name" value="SUBTILASE"/>
    <property type="match status" value="1"/>
</dbReference>
<dbReference type="Pfam" id="PF00082">
    <property type="entry name" value="Peptidase_S8"/>
    <property type="match status" value="1"/>
</dbReference>
<dbReference type="InterPro" id="IPR023834">
    <property type="entry name" value="T7SS_pept_S8A_mycosin"/>
</dbReference>
<feature type="transmembrane region" description="Helical" evidence="12">
    <location>
        <begin position="353"/>
        <end position="375"/>
    </location>
</feature>
<evidence type="ECO:0000256" key="8">
    <source>
        <dbReference type="ARBA" id="ARBA00022989"/>
    </source>
</evidence>